<evidence type="ECO:0000313" key="2">
    <source>
        <dbReference type="Proteomes" id="UP000054018"/>
    </source>
</evidence>
<proteinExistence type="predicted"/>
<organism evidence="1 2">
    <name type="scientific">Pisolithus microcarpus 441</name>
    <dbReference type="NCBI Taxonomy" id="765257"/>
    <lineage>
        <taxon>Eukaryota</taxon>
        <taxon>Fungi</taxon>
        <taxon>Dikarya</taxon>
        <taxon>Basidiomycota</taxon>
        <taxon>Agaricomycotina</taxon>
        <taxon>Agaricomycetes</taxon>
        <taxon>Agaricomycetidae</taxon>
        <taxon>Boletales</taxon>
        <taxon>Sclerodermatineae</taxon>
        <taxon>Pisolithaceae</taxon>
        <taxon>Pisolithus</taxon>
    </lineage>
</organism>
<reference evidence="2" key="2">
    <citation type="submission" date="2015-01" db="EMBL/GenBank/DDBJ databases">
        <title>Evolutionary Origins and Diversification of the Mycorrhizal Mutualists.</title>
        <authorList>
            <consortium name="DOE Joint Genome Institute"/>
            <consortium name="Mycorrhizal Genomics Consortium"/>
            <person name="Kohler A."/>
            <person name="Kuo A."/>
            <person name="Nagy L.G."/>
            <person name="Floudas D."/>
            <person name="Copeland A."/>
            <person name="Barry K.W."/>
            <person name="Cichocki N."/>
            <person name="Veneault-Fourrey C."/>
            <person name="LaButti K."/>
            <person name="Lindquist E.A."/>
            <person name="Lipzen A."/>
            <person name="Lundell T."/>
            <person name="Morin E."/>
            <person name="Murat C."/>
            <person name="Riley R."/>
            <person name="Ohm R."/>
            <person name="Sun H."/>
            <person name="Tunlid A."/>
            <person name="Henrissat B."/>
            <person name="Grigoriev I.V."/>
            <person name="Hibbett D.S."/>
            <person name="Martin F."/>
        </authorList>
    </citation>
    <scope>NUCLEOTIDE SEQUENCE [LARGE SCALE GENOMIC DNA]</scope>
    <source>
        <strain evidence="2">441</strain>
    </source>
</reference>
<feature type="non-terminal residue" evidence="1">
    <location>
        <position position="142"/>
    </location>
</feature>
<dbReference type="EMBL" id="KN833717">
    <property type="protein sequence ID" value="KIK24280.1"/>
    <property type="molecule type" value="Genomic_DNA"/>
</dbReference>
<dbReference type="Proteomes" id="UP000054018">
    <property type="component" value="Unassembled WGS sequence"/>
</dbReference>
<sequence>MEKEIGEVPVWNAPCTEDDIFTRLMEKGLFYPLCIKAIVEMVRYGPLPQDLLEQAKKKVAEFTDMFTLSVQEVKLVTFPKFHLDVPKEMVFSTKVNQKPLMQPQKEFWFPVLDEFNAAGIMRDILAHEVKAVNPTVLAQRAH</sequence>
<protein>
    <submittedName>
        <fullName evidence="1">Uncharacterized protein</fullName>
    </submittedName>
</protein>
<reference evidence="1 2" key="1">
    <citation type="submission" date="2014-04" db="EMBL/GenBank/DDBJ databases">
        <authorList>
            <consortium name="DOE Joint Genome Institute"/>
            <person name="Kuo A."/>
            <person name="Kohler A."/>
            <person name="Costa M.D."/>
            <person name="Nagy L.G."/>
            <person name="Floudas D."/>
            <person name="Copeland A."/>
            <person name="Barry K.W."/>
            <person name="Cichocki N."/>
            <person name="Veneault-Fourrey C."/>
            <person name="LaButti K."/>
            <person name="Lindquist E.A."/>
            <person name="Lipzen A."/>
            <person name="Lundell T."/>
            <person name="Morin E."/>
            <person name="Murat C."/>
            <person name="Sun H."/>
            <person name="Tunlid A."/>
            <person name="Henrissat B."/>
            <person name="Grigoriev I.V."/>
            <person name="Hibbett D.S."/>
            <person name="Martin F."/>
            <person name="Nordberg H.P."/>
            <person name="Cantor M.N."/>
            <person name="Hua S.X."/>
        </authorList>
    </citation>
    <scope>NUCLEOTIDE SEQUENCE [LARGE SCALE GENOMIC DNA]</scope>
    <source>
        <strain evidence="1 2">441</strain>
    </source>
</reference>
<keyword evidence="2" id="KW-1185">Reference proteome</keyword>
<accession>A0A0C9YH29</accession>
<dbReference type="AlphaFoldDB" id="A0A0C9YH29"/>
<gene>
    <name evidence="1" type="ORF">PISMIDRAFT_98703</name>
</gene>
<dbReference type="OrthoDB" id="3363652at2759"/>
<evidence type="ECO:0000313" key="1">
    <source>
        <dbReference type="EMBL" id="KIK24280.1"/>
    </source>
</evidence>
<dbReference type="HOGENOM" id="CLU_119163_0_0_1"/>
<name>A0A0C9YH29_9AGAM</name>